<evidence type="ECO:0000256" key="1">
    <source>
        <dbReference type="SAM" id="Coils"/>
    </source>
</evidence>
<dbReference type="InterPro" id="IPR039726">
    <property type="entry name" value="Prp40-like"/>
</dbReference>
<evidence type="ECO:0000256" key="2">
    <source>
        <dbReference type="SAM" id="MobiDB-lite"/>
    </source>
</evidence>
<dbReference type="Pfam" id="PF01846">
    <property type="entry name" value="FF"/>
    <property type="match status" value="3"/>
</dbReference>
<feature type="compositionally biased region" description="Basic and acidic residues" evidence="2">
    <location>
        <begin position="170"/>
        <end position="189"/>
    </location>
</feature>
<evidence type="ECO:0000259" key="3">
    <source>
        <dbReference type="PROSITE" id="PS50020"/>
    </source>
</evidence>
<dbReference type="PROSITE" id="PS51676">
    <property type="entry name" value="FF"/>
    <property type="match status" value="2"/>
</dbReference>
<dbReference type="STRING" id="946362.F2UQB3"/>
<dbReference type="EMBL" id="GL832988">
    <property type="protein sequence ID" value="EGD79781.1"/>
    <property type="molecule type" value="Genomic_DNA"/>
</dbReference>
<feature type="domain" description="WW" evidence="3">
    <location>
        <begin position="61"/>
        <end position="94"/>
    </location>
</feature>
<feature type="region of interest" description="Disordered" evidence="2">
    <location>
        <begin position="1"/>
        <end position="72"/>
    </location>
</feature>
<dbReference type="GO" id="GO:0045292">
    <property type="term" value="P:mRNA cis splicing, via spliceosome"/>
    <property type="evidence" value="ECO:0007669"/>
    <property type="project" value="InterPro"/>
</dbReference>
<dbReference type="AlphaFoldDB" id="F2UQB3"/>
<dbReference type="OrthoDB" id="187617at2759"/>
<protein>
    <submittedName>
        <fullName evidence="5">Uncharacterized protein</fullName>
    </submittedName>
</protein>
<keyword evidence="1" id="KW-0175">Coiled coil</keyword>
<proteinExistence type="predicted"/>
<evidence type="ECO:0000259" key="4">
    <source>
        <dbReference type="PROSITE" id="PS51676"/>
    </source>
</evidence>
<gene>
    <name evidence="5" type="ORF">PTSG_10766</name>
</gene>
<dbReference type="SUPFAM" id="SSF81698">
    <property type="entry name" value="FF domain"/>
    <property type="match status" value="3"/>
</dbReference>
<feature type="domain" description="FF" evidence="4">
    <location>
        <begin position="256"/>
        <end position="312"/>
    </location>
</feature>
<feature type="compositionally biased region" description="Low complexity" evidence="2">
    <location>
        <begin position="132"/>
        <end position="161"/>
    </location>
</feature>
<evidence type="ECO:0000313" key="6">
    <source>
        <dbReference type="Proteomes" id="UP000007799"/>
    </source>
</evidence>
<dbReference type="Gene3D" id="1.10.10.440">
    <property type="entry name" value="FF domain"/>
    <property type="match status" value="3"/>
</dbReference>
<dbReference type="Gene3D" id="2.20.70.10">
    <property type="match status" value="2"/>
</dbReference>
<feature type="compositionally biased region" description="Basic and acidic residues" evidence="2">
    <location>
        <begin position="598"/>
        <end position="617"/>
    </location>
</feature>
<dbReference type="InterPro" id="IPR036517">
    <property type="entry name" value="FF_domain_sf"/>
</dbReference>
<dbReference type="PANTHER" id="PTHR11864">
    <property type="entry name" value="PRE-MRNA-PROCESSING PROTEIN PRP40"/>
    <property type="match status" value="1"/>
</dbReference>
<dbReference type="KEGG" id="sre:PTSG_10766"/>
<feature type="compositionally biased region" description="Pro residues" evidence="2">
    <location>
        <begin position="1"/>
        <end position="61"/>
    </location>
</feature>
<dbReference type="Proteomes" id="UP000007799">
    <property type="component" value="Unassembled WGS sequence"/>
</dbReference>
<reference evidence="5" key="1">
    <citation type="submission" date="2009-08" db="EMBL/GenBank/DDBJ databases">
        <title>Annotation of Salpingoeca rosetta.</title>
        <authorList>
            <consortium name="The Broad Institute Genome Sequencing Platform"/>
            <person name="Russ C."/>
            <person name="Cuomo C."/>
            <person name="Burger G."/>
            <person name="Gray M.W."/>
            <person name="Holland P.W.H."/>
            <person name="King N."/>
            <person name="Lang F.B.F."/>
            <person name="Roger A.J."/>
            <person name="Ruiz-Trillo I."/>
            <person name="Young S.K."/>
            <person name="Zeng Q."/>
            <person name="Gargeya S."/>
            <person name="Alvarado L."/>
            <person name="Berlin A."/>
            <person name="Chapman S.B."/>
            <person name="Chen Z."/>
            <person name="Freedman E."/>
            <person name="Gellesch M."/>
            <person name="Goldberg J."/>
            <person name="Griggs A."/>
            <person name="Gujja S."/>
            <person name="Heilman E."/>
            <person name="Heiman D."/>
            <person name="Howarth C."/>
            <person name="Mehta T."/>
            <person name="Neiman D."/>
            <person name="Pearson M."/>
            <person name="Roberts A."/>
            <person name="Saif S."/>
            <person name="Shea T."/>
            <person name="Shenoy N."/>
            <person name="Sisk P."/>
            <person name="Stolte C."/>
            <person name="Sykes S."/>
            <person name="White J."/>
            <person name="Yandava C."/>
            <person name="Haas B."/>
            <person name="Nusbaum C."/>
            <person name="Birren B."/>
        </authorList>
    </citation>
    <scope>NUCLEOTIDE SEQUENCE [LARGE SCALE GENOMIC DNA]</scope>
    <source>
        <strain evidence="5">ATCC 50818</strain>
    </source>
</reference>
<feature type="coiled-coil region" evidence="1">
    <location>
        <begin position="368"/>
        <end position="395"/>
    </location>
</feature>
<dbReference type="Pfam" id="PF00397">
    <property type="entry name" value="WW"/>
    <property type="match status" value="2"/>
</dbReference>
<feature type="compositionally biased region" description="Basic residues" evidence="2">
    <location>
        <begin position="701"/>
        <end position="725"/>
    </location>
</feature>
<dbReference type="PROSITE" id="PS01159">
    <property type="entry name" value="WW_DOMAIN_1"/>
    <property type="match status" value="1"/>
</dbReference>
<dbReference type="CDD" id="cd00201">
    <property type="entry name" value="WW"/>
    <property type="match status" value="2"/>
</dbReference>
<feature type="coiled-coil region" evidence="1">
    <location>
        <begin position="523"/>
        <end position="554"/>
    </location>
</feature>
<feature type="compositionally biased region" description="Low complexity" evidence="2">
    <location>
        <begin position="618"/>
        <end position="631"/>
    </location>
</feature>
<dbReference type="SMART" id="SM00456">
    <property type="entry name" value="WW"/>
    <property type="match status" value="2"/>
</dbReference>
<accession>F2UQB3</accession>
<name>F2UQB3_SALR5</name>
<evidence type="ECO:0000313" key="5">
    <source>
        <dbReference type="EMBL" id="EGD79781.1"/>
    </source>
</evidence>
<dbReference type="SUPFAM" id="SSF51045">
    <property type="entry name" value="WW domain"/>
    <property type="match status" value="2"/>
</dbReference>
<organism evidence="6">
    <name type="scientific">Salpingoeca rosetta (strain ATCC 50818 / BSB-021)</name>
    <dbReference type="NCBI Taxonomy" id="946362"/>
    <lineage>
        <taxon>Eukaryota</taxon>
        <taxon>Choanoflagellata</taxon>
        <taxon>Craspedida</taxon>
        <taxon>Salpingoecidae</taxon>
        <taxon>Salpingoeca</taxon>
    </lineage>
</organism>
<dbReference type="GO" id="GO:0071004">
    <property type="term" value="C:U2-type prespliceosome"/>
    <property type="evidence" value="ECO:0007669"/>
    <property type="project" value="TreeGrafter"/>
</dbReference>
<dbReference type="GeneID" id="16069265"/>
<dbReference type="OMA" id="RDEIFQD"/>
<dbReference type="GO" id="GO:0005685">
    <property type="term" value="C:U1 snRNP"/>
    <property type="evidence" value="ECO:0007669"/>
    <property type="project" value="TreeGrafter"/>
</dbReference>
<dbReference type="GO" id="GO:0003723">
    <property type="term" value="F:RNA binding"/>
    <property type="evidence" value="ECO:0007669"/>
    <property type="project" value="TreeGrafter"/>
</dbReference>
<feature type="domain" description="FF" evidence="4">
    <location>
        <begin position="190"/>
        <end position="244"/>
    </location>
</feature>
<dbReference type="InParanoid" id="F2UQB3"/>
<feature type="domain" description="WW" evidence="3">
    <location>
        <begin position="95"/>
        <end position="128"/>
    </location>
</feature>
<feature type="region of interest" description="Disordered" evidence="2">
    <location>
        <begin position="598"/>
        <end position="725"/>
    </location>
</feature>
<dbReference type="Pfam" id="PF25432">
    <property type="entry name" value="FF_PRPF40A"/>
    <property type="match status" value="1"/>
</dbReference>
<dbReference type="InterPro" id="IPR002713">
    <property type="entry name" value="FF_domain"/>
</dbReference>
<dbReference type="PANTHER" id="PTHR11864:SF0">
    <property type="entry name" value="PRP40 PRE-MRNA PROCESSING FACTOR 40 HOMOLOG A (YEAST)"/>
    <property type="match status" value="1"/>
</dbReference>
<dbReference type="InterPro" id="IPR036020">
    <property type="entry name" value="WW_dom_sf"/>
</dbReference>
<feature type="region of interest" description="Disordered" evidence="2">
    <location>
        <begin position="90"/>
        <end position="112"/>
    </location>
</feature>
<dbReference type="eggNOG" id="KOG0152">
    <property type="taxonomic scope" value="Eukaryota"/>
</dbReference>
<keyword evidence="6" id="KW-1185">Reference proteome</keyword>
<dbReference type="InterPro" id="IPR001202">
    <property type="entry name" value="WW_dom"/>
</dbReference>
<dbReference type="PROSITE" id="PS50020">
    <property type="entry name" value="WW_DOMAIN_2"/>
    <property type="match status" value="2"/>
</dbReference>
<dbReference type="RefSeq" id="XP_004988730.1">
    <property type="nucleotide sequence ID" value="XM_004988673.1"/>
</dbReference>
<feature type="region of interest" description="Disordered" evidence="2">
    <location>
        <begin position="124"/>
        <end position="189"/>
    </location>
</feature>
<dbReference type="SMART" id="SM00441">
    <property type="entry name" value="FF"/>
    <property type="match status" value="4"/>
</dbReference>
<sequence length="725" mass="83018">MSHPPPFGFPPRGAPPPMMYGGPPPGPFPPPQGPPGYPMPPPPGPYGPPPVPPAGHAPPPHAQADPWRKATAPDGREYWYHVVTNETRWERPEAAKPATPWREYKTPEGRPYYYNTETKETVWQKPKELEAAESGKAPAPSSASTTTTTTKTAAAAVTAAAAGGGGGGGEKQKKEEKGSKSSEPREYATKEEAVAAFVELLEDKDVSTNWNWDKVSRVISGDGRYMALKRISEKKHQWNKWKQAKVVQERETARARSQQAREEFKQLLMDMRAVGPHASYDDALPLFKHEPAYFAVRSERERQSVYDDVVKSKQRAALKTFDDRVHEIRSAFLDLIRAIPGFNVEWTWDKTMDYLEGVEHFTANEMFKEDMLACLEAFEKEMERLDSEFHAKIREEKDSMQRKERKNRDAFVALLDELEEHGQLHAETLWRTLYPDVCKDARYLALLGQPGSTALDLFKLRQEKLVDRLRRDRRTVRTLFKEKGFEVTVNTTAEQYLEALQNEESTADISAVNMKFIFEYLLEKAEERERQAKREELRRNKRALKEQLDALKSKFTKASPWSEVKPLVEEAAPDLLSTMGEEDHAHVYKKFVRKDPWRKDAKEKGSKKENKDEDDKGSGSSSSSSSSSSSESDGDDDDKESRSSRRKSRGKHDSDEEDDHHRSSRKKRSKKSKKKKRRHRHSDHDDDDDADDAAGVGDDKHHRRHRRHRRHTSRSRSRTPTRSKR</sequence>
<feature type="compositionally biased region" description="Basic residues" evidence="2">
    <location>
        <begin position="662"/>
        <end position="681"/>
    </location>
</feature>